<organism evidence="7 8">
    <name type="scientific">Pseudomonas capeferrum</name>
    <dbReference type="NCBI Taxonomy" id="1495066"/>
    <lineage>
        <taxon>Bacteria</taxon>
        <taxon>Pseudomonadati</taxon>
        <taxon>Pseudomonadota</taxon>
        <taxon>Gammaproteobacteria</taxon>
        <taxon>Pseudomonadales</taxon>
        <taxon>Pseudomonadaceae</taxon>
        <taxon>Pseudomonas</taxon>
    </lineage>
</organism>
<dbReference type="EC" id="3.4.21.-" evidence="6"/>
<keyword evidence="3" id="KW-0732">Signal</keyword>
<evidence type="ECO:0000256" key="5">
    <source>
        <dbReference type="ARBA" id="ARBA00022825"/>
    </source>
</evidence>
<gene>
    <name evidence="7" type="ORF">PMC74_12420</name>
</gene>
<name>A0ABY7RG71_9PSED</name>
<dbReference type="GO" id="GO:0006508">
    <property type="term" value="P:proteolysis"/>
    <property type="evidence" value="ECO:0007669"/>
    <property type="project" value="UniProtKB-KW"/>
</dbReference>
<dbReference type="PRINTS" id="PR00839">
    <property type="entry name" value="V8PROTEASE"/>
</dbReference>
<dbReference type="InterPro" id="IPR008256">
    <property type="entry name" value="Peptidase_S1B"/>
</dbReference>
<sequence length="541" mass="60346">MALKRGEFPNPPLQLLTHAVHLLADEVLDGKQASRKSVREAMDLLRRHRHFEHVHELGVAWHDTFGCDAMIQRLLAQAKVELGALEGADDLLDEAGQMAIRHPTDLEYQAEEKDYNALRGRIRKQRFVLTDNVNVLAESIAYYQKKQLAQPSFFLDVNVLALRVRLHDRIAQPIQVLIELAHDVLKQATVAIRTKPADPWALATASEACLALSRFLPDESWCDWAELWLYRFLAHPKCGPFEIESYFRQVREIWSGAPLDESTCAGRLARIFERHMLRTQRRWSVDARQLQWLQQNPEELEKNFCGEKSFTVADIRKMLALAPNIGCVTNDKGVRMGTGFLVQGSAFGDDGLLFITNAHVISDTLTKAIRGSDARVTFETEADGSMPPCLVQAILFNSEPGQLGNVKEAPGKLDVTVCRLSRTPNGAAGLPVAPTVPWPSPRTKAFVVGHPRAGELQFSLQDSVLLDVCGNERLMHYRTPTDPGSSGSPVFNRDWEVIALHHAGSQTCPRLSGSGFYEANEGITLQAIRQHWKGMATDSLG</sequence>
<dbReference type="GO" id="GO:0008233">
    <property type="term" value="F:peptidase activity"/>
    <property type="evidence" value="ECO:0007669"/>
    <property type="project" value="UniProtKB-KW"/>
</dbReference>
<evidence type="ECO:0000256" key="3">
    <source>
        <dbReference type="ARBA" id="ARBA00022729"/>
    </source>
</evidence>
<dbReference type="Pfam" id="PF13365">
    <property type="entry name" value="Trypsin_2"/>
    <property type="match status" value="1"/>
</dbReference>
<accession>A0ABY7RG71</accession>
<dbReference type="Proteomes" id="UP001214301">
    <property type="component" value="Chromosome"/>
</dbReference>
<evidence type="ECO:0000256" key="2">
    <source>
        <dbReference type="ARBA" id="ARBA00022670"/>
    </source>
</evidence>
<keyword evidence="8" id="KW-1185">Reference proteome</keyword>
<dbReference type="EMBL" id="CP116669">
    <property type="protein sequence ID" value="WCI02641.1"/>
    <property type="molecule type" value="Genomic_DNA"/>
</dbReference>
<evidence type="ECO:0000313" key="8">
    <source>
        <dbReference type="Proteomes" id="UP001214301"/>
    </source>
</evidence>
<dbReference type="InterPro" id="IPR046880">
    <property type="entry name" value="TPR-S"/>
</dbReference>
<dbReference type="Pfam" id="PF20308">
    <property type="entry name" value="TPR-S"/>
    <property type="match status" value="1"/>
</dbReference>
<evidence type="ECO:0000256" key="1">
    <source>
        <dbReference type="ARBA" id="ARBA00008764"/>
    </source>
</evidence>
<keyword evidence="5 6" id="KW-0720">Serine protease</keyword>
<protein>
    <recommendedName>
        <fullName evidence="6">Serine protease</fullName>
        <ecNumber evidence="6">3.4.21.-</ecNumber>
    </recommendedName>
</protein>
<evidence type="ECO:0000256" key="4">
    <source>
        <dbReference type="ARBA" id="ARBA00022801"/>
    </source>
</evidence>
<comment type="similarity">
    <text evidence="1 6">Belongs to the peptidase S1B family.</text>
</comment>
<proteinExistence type="inferred from homology"/>
<dbReference type="InterPro" id="IPR043504">
    <property type="entry name" value="Peptidase_S1_PA_chymotrypsin"/>
</dbReference>
<dbReference type="RefSeq" id="WP_162525067.1">
    <property type="nucleotide sequence ID" value="NZ_CP116669.1"/>
</dbReference>
<dbReference type="InterPro" id="IPR009003">
    <property type="entry name" value="Peptidase_S1_PA"/>
</dbReference>
<dbReference type="Gene3D" id="2.40.10.10">
    <property type="entry name" value="Trypsin-like serine proteases"/>
    <property type="match status" value="1"/>
</dbReference>
<reference evidence="7 8" key="1">
    <citation type="journal article" date="2020" name="Front. Microbiol.">
        <title>Toward Biorecycling: Isolation of a Soil Bacterium That Grows on a Polyurethane Oligomer and Monomer.</title>
        <authorList>
            <person name="Espinosa M.J.C."/>
            <person name="Blanco A.C."/>
            <person name="Schmidgall T."/>
            <person name="Atanasoff-Kardjalieff A.K."/>
            <person name="Kappelmeyer U."/>
            <person name="Tischler D."/>
            <person name="Pieper D.H."/>
            <person name="Heipieper H.J."/>
            <person name="Eberlein C."/>
        </authorList>
    </citation>
    <scope>NUCLEOTIDE SEQUENCE [LARGE SCALE GENOMIC DNA]</scope>
    <source>
        <strain evidence="7 8">TDA1</strain>
    </source>
</reference>
<evidence type="ECO:0000256" key="6">
    <source>
        <dbReference type="RuleBase" id="RU004296"/>
    </source>
</evidence>
<dbReference type="SUPFAM" id="SSF50494">
    <property type="entry name" value="Trypsin-like serine proteases"/>
    <property type="match status" value="1"/>
</dbReference>
<keyword evidence="4 6" id="KW-0378">Hydrolase</keyword>
<keyword evidence="2 6" id="KW-0645">Protease</keyword>
<evidence type="ECO:0000313" key="7">
    <source>
        <dbReference type="EMBL" id="WCI02641.1"/>
    </source>
</evidence>